<organism evidence="1 2">
    <name type="scientific">Giardia muris</name>
    <dbReference type="NCBI Taxonomy" id="5742"/>
    <lineage>
        <taxon>Eukaryota</taxon>
        <taxon>Metamonada</taxon>
        <taxon>Diplomonadida</taxon>
        <taxon>Hexamitidae</taxon>
        <taxon>Giardiinae</taxon>
        <taxon>Giardia</taxon>
    </lineage>
</organism>
<reference evidence="1 2" key="1">
    <citation type="submission" date="2019-05" db="EMBL/GenBank/DDBJ databases">
        <title>The compact genome of Giardia muris reveals important steps in the evolution of intestinal protozoan parasites.</title>
        <authorList>
            <person name="Xu F."/>
            <person name="Jimenez-Gonzalez A."/>
            <person name="Einarsson E."/>
            <person name="Astvaldsson A."/>
            <person name="Peirasmaki D."/>
            <person name="Eckmann L."/>
            <person name="Andersson J.O."/>
            <person name="Svard S.G."/>
            <person name="Jerlstrom-Hultqvist J."/>
        </authorList>
    </citation>
    <scope>NUCLEOTIDE SEQUENCE [LARGE SCALE GENOMIC DNA]</scope>
    <source>
        <strain evidence="1 2">Roberts-Thomson</strain>
    </source>
</reference>
<evidence type="ECO:0000313" key="2">
    <source>
        <dbReference type="Proteomes" id="UP000315496"/>
    </source>
</evidence>
<protein>
    <submittedName>
        <fullName evidence="1">Uncharacterized protein</fullName>
    </submittedName>
</protein>
<name>A0A4Z1SUH9_GIAMU</name>
<comment type="caution">
    <text evidence="1">The sequence shown here is derived from an EMBL/GenBank/DDBJ whole genome shotgun (WGS) entry which is preliminary data.</text>
</comment>
<proteinExistence type="predicted"/>
<dbReference type="EMBL" id="VDLU01000004">
    <property type="protein sequence ID" value="TNJ27258.1"/>
    <property type="molecule type" value="Genomic_DNA"/>
</dbReference>
<dbReference type="Proteomes" id="UP000315496">
    <property type="component" value="Chromosome 4"/>
</dbReference>
<accession>A0A4Z1SUH9</accession>
<sequence length="265" mass="28710">MLRLCACAANARRYQDACIDAAPERAEVGTSMATMDKTCAISPASAFTSSVPLSTLSCLSSLPDMTPMRVLPERVATGLSQRETDQIISLLCAYLNCSVTVREAAMPLELELVHDKGILLEMDQSLARLDGIGNEFLRSPYFPPFITGIRDTPLGKVGTWEDLEKLSANRYGIALDTETLTRMLSNYVCCHWSDALGAQLYSAVAKMTLAQEGEAPRELGQGIINQFSCGTVKRIVLGVSSALAIQMPLLYAFLDTVQTIFGRGA</sequence>
<evidence type="ECO:0000313" key="1">
    <source>
        <dbReference type="EMBL" id="TNJ27258.1"/>
    </source>
</evidence>
<keyword evidence="2" id="KW-1185">Reference proteome</keyword>
<dbReference type="AlphaFoldDB" id="A0A4Z1SUH9"/>
<gene>
    <name evidence="1" type="ORF">GMRT_12385</name>
</gene>
<dbReference type="VEuPathDB" id="GiardiaDB:GMRT_12385"/>